<dbReference type="OrthoDB" id="9808161at2"/>
<dbReference type="Pfam" id="PF00034">
    <property type="entry name" value="Cytochrom_C"/>
    <property type="match status" value="1"/>
</dbReference>
<dbReference type="RefSeq" id="WP_010853912.1">
    <property type="nucleotide sequence ID" value="NZ_AQHR01000049.1"/>
</dbReference>
<dbReference type="InterPro" id="IPR016024">
    <property type="entry name" value="ARM-type_fold"/>
</dbReference>
<feature type="domain" description="Cytochrome c" evidence="5">
    <location>
        <begin position="883"/>
        <end position="1016"/>
    </location>
</feature>
<dbReference type="EMBL" id="AQHR01000049">
    <property type="protein sequence ID" value="EON77854.1"/>
    <property type="molecule type" value="Genomic_DNA"/>
</dbReference>
<dbReference type="PANTHER" id="PTHR33546:SF1">
    <property type="entry name" value="LARGE, MULTIFUNCTIONAL SECRETED PROTEIN"/>
    <property type="match status" value="1"/>
</dbReference>
<evidence type="ECO:0000259" key="5">
    <source>
        <dbReference type="PROSITE" id="PS51007"/>
    </source>
</evidence>
<dbReference type="AlphaFoldDB" id="R7ZV31"/>
<dbReference type="Proteomes" id="UP000013909">
    <property type="component" value="Unassembled WGS sequence"/>
</dbReference>
<dbReference type="GO" id="GO:0020037">
    <property type="term" value="F:heme binding"/>
    <property type="evidence" value="ECO:0007669"/>
    <property type="project" value="InterPro"/>
</dbReference>
<dbReference type="Gene3D" id="1.10.760.10">
    <property type="entry name" value="Cytochrome c-like domain"/>
    <property type="match status" value="1"/>
</dbReference>
<dbReference type="SUPFAM" id="SSF46626">
    <property type="entry name" value="Cytochrome c"/>
    <property type="match status" value="1"/>
</dbReference>
<keyword evidence="1 4" id="KW-0349">Heme</keyword>
<dbReference type="InterPro" id="IPR011042">
    <property type="entry name" value="6-blade_b-propeller_TolB-like"/>
</dbReference>
<dbReference type="PROSITE" id="PS51007">
    <property type="entry name" value="CYTC"/>
    <property type="match status" value="1"/>
</dbReference>
<dbReference type="InterPro" id="IPR055557">
    <property type="entry name" value="DUF7133"/>
</dbReference>
<keyword evidence="7" id="KW-1185">Reference proteome</keyword>
<dbReference type="InterPro" id="IPR013427">
    <property type="entry name" value="Haem-bd_dom_put"/>
</dbReference>
<dbReference type="PANTHER" id="PTHR33546">
    <property type="entry name" value="LARGE, MULTIFUNCTIONAL SECRETED PROTEIN-RELATED"/>
    <property type="match status" value="1"/>
</dbReference>
<evidence type="ECO:0000256" key="4">
    <source>
        <dbReference type="PROSITE-ProRule" id="PRU00433"/>
    </source>
</evidence>
<dbReference type="SUPFAM" id="SSF50952">
    <property type="entry name" value="Soluble quinoprotein glucose dehydrogenase"/>
    <property type="match status" value="1"/>
</dbReference>
<dbReference type="STRING" id="1232681.ADIS_1773"/>
<dbReference type="InterPro" id="IPR013428">
    <property type="entry name" value="Membrane-bound_put_N"/>
</dbReference>
<reference evidence="6 7" key="1">
    <citation type="submission" date="2013-02" db="EMBL/GenBank/DDBJ databases">
        <title>A novel strain isolated from Lonar lake, Maharashtra, India.</title>
        <authorList>
            <person name="Singh A."/>
        </authorList>
    </citation>
    <scope>NUCLEOTIDE SEQUENCE [LARGE SCALE GENOMIC DNA]</scope>
    <source>
        <strain evidence="6 7">AK24</strain>
    </source>
</reference>
<organism evidence="6 7">
    <name type="scientific">Lunatimonas lonarensis</name>
    <dbReference type="NCBI Taxonomy" id="1232681"/>
    <lineage>
        <taxon>Bacteria</taxon>
        <taxon>Pseudomonadati</taxon>
        <taxon>Bacteroidota</taxon>
        <taxon>Cytophagia</taxon>
        <taxon>Cytophagales</taxon>
        <taxon>Cyclobacteriaceae</taxon>
    </lineage>
</organism>
<dbReference type="InterPro" id="IPR009056">
    <property type="entry name" value="Cyt_c-like_dom"/>
</dbReference>
<dbReference type="Gene3D" id="1.25.10.10">
    <property type="entry name" value="Leucine-rich Repeat Variant"/>
    <property type="match status" value="1"/>
</dbReference>
<dbReference type="Pfam" id="PF23500">
    <property type="entry name" value="DUF7133"/>
    <property type="match status" value="1"/>
</dbReference>
<protein>
    <recommendedName>
        <fullName evidence="5">Cytochrome c domain-containing protein</fullName>
    </recommendedName>
</protein>
<evidence type="ECO:0000256" key="2">
    <source>
        <dbReference type="ARBA" id="ARBA00022723"/>
    </source>
</evidence>
<dbReference type="GO" id="GO:0046872">
    <property type="term" value="F:metal ion binding"/>
    <property type="evidence" value="ECO:0007669"/>
    <property type="project" value="UniProtKB-KW"/>
</dbReference>
<dbReference type="NCBIfam" id="TIGR02604">
    <property type="entry name" value="Piru_Ver_Nterm"/>
    <property type="match status" value="1"/>
</dbReference>
<evidence type="ECO:0000313" key="6">
    <source>
        <dbReference type="EMBL" id="EON77854.1"/>
    </source>
</evidence>
<gene>
    <name evidence="6" type="ORF">ADIS_1773</name>
</gene>
<keyword evidence="3 4" id="KW-0408">Iron</keyword>
<accession>R7ZV31</accession>
<dbReference type="SUPFAM" id="SSF48371">
    <property type="entry name" value="ARM repeat"/>
    <property type="match status" value="1"/>
</dbReference>
<evidence type="ECO:0000313" key="7">
    <source>
        <dbReference type="Proteomes" id="UP000013909"/>
    </source>
</evidence>
<name>R7ZV31_9BACT</name>
<dbReference type="NCBIfam" id="TIGR02603">
    <property type="entry name" value="CxxCH_TIGR02603"/>
    <property type="match status" value="1"/>
</dbReference>
<sequence>MVGMRYQGHRSSFFLLLIVWIVGLWGCDNERADTGGSDEVIFELQDSPVNSPLYSYADSLSLKAALASFQLEPGLRIELIAAEPLVIDPVAFAFDENRVLYVAENRGYPDPAEGGTPTRLGRIARLEDRDGDGKYDHRTEFVTGLTYPNGIMLWRGGVFVTCAPDIYYFKDTNGDGVADVKKVVLTGFNADKTAQIRASHPTLGLDGWVYLTGGLNGGSVTSPEHPTRAAVPFSSSDGRFHPDTFEFQTTGGRSQFGLAFDPFGRRFGTSNRHPLQHVVMEPWHLARNLNLVFNQSVHNVAKPEAEATVYPISNAVTTADFIPKLIGLSHKGTFTSACGPVLYYGTAMKSEHMGNAFICEPAQNLVQRQILTQEEVSFRAQRAYENREFLASTDSWFNPVFLAHGPEGALYLADMYRKVIDHPSYVPESARGGLDFESGKDRGRMYRIVSKDFSQAKLAGDQHRILESPIWDPVSLLGSSEEWERSIAHRLLLETSDSRLSSRISDLFYYSEQPESRARALWVLQSLGALDVDLLKAAFGDTNSGVREQAVILAGPLLDKHPELKQAVTAAVEDKEMRVRYLASLELGAKKDEEVIGVLARLAAVDGENLWVRNAVLSGIDGQVSEFLQAFRTYESPDRPAFPPMMQEIGALVGRSASLRDCRELLQDMLDSEGNIRWRMATVLGLLGGLEGRKIAPSDLGLAHALDNASLSEPELALRKRFVAQVAQLGLDESEALSARTAAASLLGYVPFDWVERELGQLLKPINPAEVQLAAVKSTARTGDPRGAALLLTADAWVAFTPRVKSAVISELVSRSGSVQQLLRAIADQVVAPAEIPSMVRQRLMGDALPTIREQAAALFHDLEGGGRMAVYEAYLHVLEHPADPVLGKEVFEKSCSSCHTYAGQGGQVGPDLTGVRNQPGDALLLHTLVPNYEVLPAYQAVSVQTRDGRTLAGWVAAETDQSITLRTAYGTDEAVLRSTIVSVQHSGLSLMPDGLEQTMTKDEVAHLIAYLKSGGVGS</sequence>
<proteinExistence type="predicted"/>
<dbReference type="GO" id="GO:0009055">
    <property type="term" value="F:electron transfer activity"/>
    <property type="evidence" value="ECO:0007669"/>
    <property type="project" value="InterPro"/>
</dbReference>
<keyword evidence="2 4" id="KW-0479">Metal-binding</keyword>
<dbReference type="InterPro" id="IPR036909">
    <property type="entry name" value="Cyt_c-like_dom_sf"/>
</dbReference>
<evidence type="ECO:0000256" key="1">
    <source>
        <dbReference type="ARBA" id="ARBA00022617"/>
    </source>
</evidence>
<comment type="caution">
    <text evidence="6">The sequence shown here is derived from an EMBL/GenBank/DDBJ whole genome shotgun (WGS) entry which is preliminary data.</text>
</comment>
<dbReference type="Gene3D" id="2.120.10.30">
    <property type="entry name" value="TolB, C-terminal domain"/>
    <property type="match status" value="1"/>
</dbReference>
<dbReference type="InterPro" id="IPR011041">
    <property type="entry name" value="Quinoprot_gluc/sorb_DH_b-prop"/>
</dbReference>
<evidence type="ECO:0000256" key="3">
    <source>
        <dbReference type="ARBA" id="ARBA00023004"/>
    </source>
</evidence>
<dbReference type="InterPro" id="IPR011989">
    <property type="entry name" value="ARM-like"/>
</dbReference>